<evidence type="ECO:0000313" key="2">
    <source>
        <dbReference type="EMBL" id="CAE7908131.1"/>
    </source>
</evidence>
<reference evidence="2" key="1">
    <citation type="submission" date="2021-02" db="EMBL/GenBank/DDBJ databases">
        <authorList>
            <person name="Dougan E. K."/>
            <person name="Rhodes N."/>
            <person name="Thang M."/>
            <person name="Chan C."/>
        </authorList>
    </citation>
    <scope>NUCLEOTIDE SEQUENCE</scope>
</reference>
<keyword evidence="1" id="KW-1133">Transmembrane helix</keyword>
<protein>
    <submittedName>
        <fullName evidence="2">Uncharacterized protein</fullName>
    </submittedName>
</protein>
<sequence>LGMKKGELDTKLNRYRVGAQRLKETETVVDKLKVDLTKMQPVIEQGKKDLSRLFWLMLDAFDEICTLPEPENKQTLHSIGVATVMDSSMGCDHSSCSRLAAMARMLDLRVASGLCSFFVAIAVALSLSGFDGLGKLPASVMGLRLYDQGTPTKKLHITQKPEDPAICSASCPSISPLKAWTPFSNMQVMTDVQVLWSGNGTSDVKEVMVDEEVKIEIHRHFSFEDAPNVFAWIRSEAEDILYAELGTPSVGKTEIEGWKVSFKIMDPGRYMVYLFAVTPPPRANRLEPREYRIEALSAKAQELQVSQLSPDGLGLLTAFDASSIPKRHCQLGLDEMRGRWVRSSVVSEASRCLSLGCPRDGWTYVSRTCYWNVLSEADTYKLLEMIEREPGKPQKPLSLIAAGSSVLRGSLQSLLDALVPNAWQSFAGIKSISGVGTTVKCWGWLEYEVDRNLHLAFHDWRLPSYEKSDRNWASARILKTLKENHEMVVIELGFNMHSDQRSLDNELESFWSPIFQEVLPTLTGKVILFAGLYSPMNFPVCVQKKCAISWGRVAWVQQSVEKLVASWPNKTREASQGKLLVVDPAPMALAMFFDGETEMGQGMYASQHWHRYDYSQEPGRKVFGTVADVLGQLFVSELLRGRKFSESLPPQTETNQTTRACAQCPETSCCPWRPVPLELKYSLAKLEALPHFDSWAQLPLEGSQRKKRHANEFQSYARLWRHKKPQEAVKPWGTTAVPAPTAIKVAVTKQVRVQDIVDAHSSVVQSGADLALLERLEGSSWIRKSDGNAMGQIQNSEVVWDSGFKSANSKLSSNGTATIVMNIKDKEKSYSFSGTVAFEDPVSITWSDGDVWTRVTG</sequence>
<proteinExistence type="predicted"/>
<evidence type="ECO:0000256" key="1">
    <source>
        <dbReference type="SAM" id="Phobius"/>
    </source>
</evidence>
<keyword evidence="1" id="KW-0812">Transmembrane</keyword>
<gene>
    <name evidence="2" type="ORF">SNEC2469_LOCUS30831</name>
</gene>
<dbReference type="AlphaFoldDB" id="A0A813BID8"/>
<feature type="non-terminal residue" evidence="2">
    <location>
        <position position="1"/>
    </location>
</feature>
<comment type="caution">
    <text evidence="2">The sequence shown here is derived from an EMBL/GenBank/DDBJ whole genome shotgun (WGS) entry which is preliminary data.</text>
</comment>
<accession>A0A813BID8</accession>
<organism evidence="2 3">
    <name type="scientific">Symbiodinium necroappetens</name>
    <dbReference type="NCBI Taxonomy" id="1628268"/>
    <lineage>
        <taxon>Eukaryota</taxon>
        <taxon>Sar</taxon>
        <taxon>Alveolata</taxon>
        <taxon>Dinophyceae</taxon>
        <taxon>Suessiales</taxon>
        <taxon>Symbiodiniaceae</taxon>
        <taxon>Symbiodinium</taxon>
    </lineage>
</organism>
<evidence type="ECO:0000313" key="3">
    <source>
        <dbReference type="Proteomes" id="UP000601435"/>
    </source>
</evidence>
<keyword evidence="1" id="KW-0472">Membrane</keyword>
<dbReference type="OrthoDB" id="444642at2759"/>
<name>A0A813BID8_9DINO</name>
<dbReference type="Gene3D" id="1.20.920.20">
    <property type="match status" value="1"/>
</dbReference>
<feature type="transmembrane region" description="Helical" evidence="1">
    <location>
        <begin position="108"/>
        <end position="130"/>
    </location>
</feature>
<dbReference type="Proteomes" id="UP000601435">
    <property type="component" value="Unassembled WGS sequence"/>
</dbReference>
<keyword evidence="3" id="KW-1185">Reference proteome</keyword>
<dbReference type="EMBL" id="CAJNJA010072908">
    <property type="protein sequence ID" value="CAE7908131.1"/>
    <property type="molecule type" value="Genomic_DNA"/>
</dbReference>